<dbReference type="Proteomes" id="UP000244893">
    <property type="component" value="Unassembled WGS sequence"/>
</dbReference>
<feature type="region of interest" description="Disordered" evidence="1">
    <location>
        <begin position="63"/>
        <end position="83"/>
    </location>
</feature>
<evidence type="ECO:0000313" key="3">
    <source>
        <dbReference type="EMBL" id="PVZ94475.1"/>
    </source>
</evidence>
<dbReference type="SUPFAM" id="SSF140652">
    <property type="entry name" value="YozE-like"/>
    <property type="match status" value="1"/>
</dbReference>
<organism evidence="3 4">
    <name type="scientific">Amnibacterium flavum</name>
    <dbReference type="NCBI Taxonomy" id="2173173"/>
    <lineage>
        <taxon>Bacteria</taxon>
        <taxon>Bacillati</taxon>
        <taxon>Actinomycetota</taxon>
        <taxon>Actinomycetes</taxon>
        <taxon>Micrococcales</taxon>
        <taxon>Microbacteriaceae</taxon>
        <taxon>Amnibacterium</taxon>
    </lineage>
</organism>
<dbReference type="AlphaFoldDB" id="A0A2V1HPM0"/>
<dbReference type="InterPro" id="IPR036806">
    <property type="entry name" value="YozE_SAM-like_sf"/>
</dbReference>
<reference evidence="3 4" key="1">
    <citation type="submission" date="2018-05" db="EMBL/GenBank/DDBJ databases">
        <title>Amnibacterium sp. M8JJ-5, whole genome shotgun sequence.</title>
        <authorList>
            <person name="Tuo L."/>
        </authorList>
    </citation>
    <scope>NUCLEOTIDE SEQUENCE [LARGE SCALE GENOMIC DNA]</scope>
    <source>
        <strain evidence="3 4">M8JJ-5</strain>
    </source>
</reference>
<evidence type="ECO:0000256" key="1">
    <source>
        <dbReference type="SAM" id="MobiDB-lite"/>
    </source>
</evidence>
<dbReference type="OrthoDB" id="5119657at2"/>
<gene>
    <name evidence="3" type="ORF">DDQ50_12270</name>
</gene>
<keyword evidence="4" id="KW-1185">Reference proteome</keyword>
<feature type="domain" description="YozE SAM-like" evidence="2">
    <location>
        <begin position="6"/>
        <end position="66"/>
    </location>
</feature>
<evidence type="ECO:0000259" key="2">
    <source>
        <dbReference type="Pfam" id="PF06855"/>
    </source>
</evidence>
<dbReference type="Gene3D" id="1.10.150.260">
    <property type="entry name" value="YozE SAM-like"/>
    <property type="match status" value="1"/>
</dbReference>
<protein>
    <recommendedName>
        <fullName evidence="2">YozE SAM-like domain-containing protein</fullName>
    </recommendedName>
</protein>
<evidence type="ECO:0000313" key="4">
    <source>
        <dbReference type="Proteomes" id="UP000244893"/>
    </source>
</evidence>
<dbReference type="EMBL" id="QEOP01000002">
    <property type="protein sequence ID" value="PVZ94475.1"/>
    <property type="molecule type" value="Genomic_DNA"/>
</dbReference>
<accession>A0A2V1HPM0</accession>
<dbReference type="Pfam" id="PF06855">
    <property type="entry name" value="YozE_SAM_like"/>
    <property type="match status" value="1"/>
</dbReference>
<sequence length="83" mass="8891">MTATATFPHWLSEQKGRDDEVGAFAADIAAAGDFPDSGGKPIFDGYFENASPEEKARYDRAWSEFTASAQPSPTSDRPEGFGG</sequence>
<dbReference type="InterPro" id="IPR023089">
    <property type="entry name" value="YozE_SAM-like"/>
</dbReference>
<comment type="caution">
    <text evidence="3">The sequence shown here is derived from an EMBL/GenBank/DDBJ whole genome shotgun (WGS) entry which is preliminary data.</text>
</comment>
<dbReference type="RefSeq" id="WP_116756986.1">
    <property type="nucleotide sequence ID" value="NZ_JBHUEX010000001.1"/>
</dbReference>
<feature type="compositionally biased region" description="Polar residues" evidence="1">
    <location>
        <begin position="65"/>
        <end position="75"/>
    </location>
</feature>
<name>A0A2V1HPM0_9MICO</name>
<proteinExistence type="predicted"/>